<proteinExistence type="predicted"/>
<protein>
    <submittedName>
        <fullName evidence="1">Uncharacterized protein</fullName>
    </submittedName>
</protein>
<name>A0ACC0C7Y0_CATRO</name>
<evidence type="ECO:0000313" key="1">
    <source>
        <dbReference type="EMBL" id="KAI5681036.1"/>
    </source>
</evidence>
<dbReference type="Proteomes" id="UP001060085">
    <property type="component" value="Linkage Group LG01"/>
</dbReference>
<dbReference type="EMBL" id="CM044701">
    <property type="protein sequence ID" value="KAI5681036.1"/>
    <property type="molecule type" value="Genomic_DNA"/>
</dbReference>
<evidence type="ECO:0000313" key="2">
    <source>
        <dbReference type="Proteomes" id="UP001060085"/>
    </source>
</evidence>
<reference evidence="2" key="1">
    <citation type="journal article" date="2023" name="Nat. Plants">
        <title>Single-cell RNA sequencing provides a high-resolution roadmap for understanding the multicellular compartmentation of specialized metabolism.</title>
        <authorList>
            <person name="Sun S."/>
            <person name="Shen X."/>
            <person name="Li Y."/>
            <person name="Li Y."/>
            <person name="Wang S."/>
            <person name="Li R."/>
            <person name="Zhang H."/>
            <person name="Shen G."/>
            <person name="Guo B."/>
            <person name="Wei J."/>
            <person name="Xu J."/>
            <person name="St-Pierre B."/>
            <person name="Chen S."/>
            <person name="Sun C."/>
        </authorList>
    </citation>
    <scope>NUCLEOTIDE SEQUENCE [LARGE SCALE GENOMIC DNA]</scope>
</reference>
<sequence length="1969" mass="216897">MEESPSFTILDGRITAIKFSLASRQEICKSSISDCPISHASQLSNPFLGLPLEVGKCESCGTSEPGQCEGHFGYIELPIPIYHPDHVSELKRLLSLLCIKCLKMKNRKFQAKNVGVLERMLSSCCEDASQVSVNEVKTADGACYLELKLPSRTRLPENYWGFLEKYGYRYGDGHSRALLPSEVMAILKKLPSDTRKKLSAKGYFAQDGYILQYLPVPPNCLSVPDISDGTNIMSTDYSISLLKKVLRQIEVIKSSRSGMPNFESHHIEANDLQAAIAQYFQFRGTGKAARDVDARFGVHKESNTSSTKAWLEKIKTLFIRKGSGFSSRSVITGDPYKGVNEIGLPHEIAQRITFEERVSQHNIVYLQKLVDKKLCLTYRDGLTTFSLREGSKGHTFLRPGQVVHRRIMDGDMVFINRPPTTHKHSLQALSVYIHDDHTVKINPLICGPLSADFDGDCIHLFYPQSLSARAEVVELFSVEKQLLSSHTGNFNLQLATDSLLSLKLMFKRYFFGRETAEQLAMFAPALLPRSAVIKSSNSQGLWTVLQLLQTALPPSFDCSGDRYLTYKSEIVKVDFNREMAQSIFIDIVTSILFSKGPTEVLRFFDSLTPLLMENLYMEGFSVCLEDFYIPKGALNDIQASIQSVSPLLYYLRSTASESMQLELENYLRGVKLPVSNFVLKSSAIGHLIDSKSDSALSKVVQQIGFLGMQISDKGKFYTKTLVKDVAELFLKKYPSSGMYPSEQFGLVRSCLFYGLDPYQELVHSISSREVIVRSTRGLTEPGTLFKNLMAILRDVVVCYDGTVRNVCSNSIIQFEYGGNNGMSDDNEFGAGEPVGVLAATAMSNPAYKAVLDSSPSSNSSWEMMKEILLCGVSFKNDTSDRRITLYLNDCACGRNYCRENAAYVVKNHLGKISLKEAAMELLIEYKPTHSVIESSDLNTGLIGHLHLDEMLLERKNISISEVLSKCEDKMNTFRKKKKDGYLFKKIILAASSCCSFQQSSASKSFDCLQFIWQDTSNYKLEEISHILADTICPVLLGTVIKGDPRVSSVDIIWINPDTPTWIRNPCKSRKGELAVDVIVEKDAVKQPGDAWRIVMDSCLPVIDLIDTKRSIPCAIKQVQELLGISCAFEQAVQRLSTSVTMVTKGVLKDHLVLLANSMTYSGNLIGFNMGGIKALSRSLNVQVPFTEATLFAPRKCFERAAEKCHVDNLSSVVASCAWGKQVAVGSGSAFDILLDTRKVELNQPDGVDVYDFLHLVSSSSNGEELDTACIGAEIDNLDLDDESMGIDVSPLRDSEKPTFEDGMEIDDNQIESGWEKDSSRTAKSNVGWDQAIDKAPNGGWDQAIDKAHSGGWDQAIDKVPGGGWDQVDKAQNAGDGPKGPSGVWDQAIDKAPNGGWDQAAQNASDGPKASDSAWAGWGKAEVSQERGFSKNSEESPGASDWSAEDRQSSWKQSGSSSGWGKKVVSERDSPLNANSSGSWDLTADRTSDIGASKGSSYSAWSSGAYTEVGKEGGFSKRIQEESPSFSEWGTKEPQSSWKQSGSSSGWVQKVDTQRDSSSNAKSSGTWDEADERVDNVWAKETPKNSGWSKWGSDAVNKNDNLPERAGEDSSNSAADVAITETEEEKNSTVMKSRDVSRDLQLQWGARKRFNDKGDSNESPRGWGTSSNADWKNKRNRPPKPAENSGGTGLFTKTRQRLDLFTAEEQDILADIEPIMENIRRIMNQTGYNDGDPLSADDQSFIVDNVLNYHPDKAVKIGAGINYIMVSKHATFQESRCFYVVSSDDHKQDFSYRKSLEYFIKGKYPDKAEAFLAKYFRKPQSRPGWNRDRGSTPDESRNHGWSRDAGTPGWGKDSEAGTAGWTKDPGTPGWGKDSEAGTLGWSKDPGTPGWGKDSMDAEAGTQGWSKELGTPGQGKDAEAGTPSWSKDPGTPGWGKDSVAGTPGWGRDSEAGTPGWSKDPGTPGWGKDCEA</sequence>
<gene>
    <name evidence="1" type="ORF">M9H77_02263</name>
</gene>
<accession>A0ACC0C7Y0</accession>
<comment type="caution">
    <text evidence="1">The sequence shown here is derived from an EMBL/GenBank/DDBJ whole genome shotgun (WGS) entry which is preliminary data.</text>
</comment>
<organism evidence="1 2">
    <name type="scientific">Catharanthus roseus</name>
    <name type="common">Madagascar periwinkle</name>
    <name type="synonym">Vinca rosea</name>
    <dbReference type="NCBI Taxonomy" id="4058"/>
    <lineage>
        <taxon>Eukaryota</taxon>
        <taxon>Viridiplantae</taxon>
        <taxon>Streptophyta</taxon>
        <taxon>Embryophyta</taxon>
        <taxon>Tracheophyta</taxon>
        <taxon>Spermatophyta</taxon>
        <taxon>Magnoliopsida</taxon>
        <taxon>eudicotyledons</taxon>
        <taxon>Gunneridae</taxon>
        <taxon>Pentapetalae</taxon>
        <taxon>asterids</taxon>
        <taxon>lamiids</taxon>
        <taxon>Gentianales</taxon>
        <taxon>Apocynaceae</taxon>
        <taxon>Rauvolfioideae</taxon>
        <taxon>Vinceae</taxon>
        <taxon>Catharanthinae</taxon>
        <taxon>Catharanthus</taxon>
    </lineage>
</organism>
<keyword evidence="2" id="KW-1185">Reference proteome</keyword>